<evidence type="ECO:0000313" key="1">
    <source>
        <dbReference type="EMBL" id="DBA20800.1"/>
    </source>
</evidence>
<name>A0AAV2ZZQ5_PYXAD</name>
<keyword evidence="2" id="KW-1185">Reference proteome</keyword>
<evidence type="ECO:0000313" key="2">
    <source>
        <dbReference type="Proteomes" id="UP001181693"/>
    </source>
</evidence>
<dbReference type="AlphaFoldDB" id="A0AAV2ZZQ5"/>
<comment type="caution">
    <text evidence="1">The sequence shown here is derived from an EMBL/GenBank/DDBJ whole genome shotgun (WGS) entry which is preliminary data.</text>
</comment>
<organism evidence="1 2">
    <name type="scientific">Pyxicephalus adspersus</name>
    <name type="common">African bullfrog</name>
    <dbReference type="NCBI Taxonomy" id="30357"/>
    <lineage>
        <taxon>Eukaryota</taxon>
        <taxon>Metazoa</taxon>
        <taxon>Chordata</taxon>
        <taxon>Craniata</taxon>
        <taxon>Vertebrata</taxon>
        <taxon>Euteleostomi</taxon>
        <taxon>Amphibia</taxon>
        <taxon>Batrachia</taxon>
        <taxon>Anura</taxon>
        <taxon>Neobatrachia</taxon>
        <taxon>Ranoidea</taxon>
        <taxon>Pyxicephalidae</taxon>
        <taxon>Pyxicephalinae</taxon>
        <taxon>Pyxicephalus</taxon>
    </lineage>
</organism>
<dbReference type="EMBL" id="DYDO01000007">
    <property type="protein sequence ID" value="DBA20800.1"/>
    <property type="molecule type" value="Genomic_DNA"/>
</dbReference>
<proteinExistence type="predicted"/>
<dbReference type="Proteomes" id="UP001181693">
    <property type="component" value="Unassembled WGS sequence"/>
</dbReference>
<reference evidence="1" key="1">
    <citation type="thesis" date="2020" institute="ProQuest LLC" country="789 East Eisenhower Parkway, Ann Arbor, MI, USA">
        <title>Comparative Genomics and Chromosome Evolution.</title>
        <authorList>
            <person name="Mudd A.B."/>
        </authorList>
    </citation>
    <scope>NUCLEOTIDE SEQUENCE</scope>
    <source>
        <strain evidence="1">1538</strain>
        <tissue evidence="1">Blood</tissue>
    </source>
</reference>
<gene>
    <name evidence="1" type="ORF">GDO54_017543</name>
</gene>
<sequence>MSNSRRIPVPRQELDKNLLTFVRSLSENPYFALLEQSLCLGANGIHKETEIDLRTNTDTSKQHKVPTVLHCFFLRNIKSSILCTGHVQTFAVSIVNVVNRKVDSSTPKLGLLFTPQ</sequence>
<protein>
    <submittedName>
        <fullName evidence="1">Uncharacterized protein</fullName>
    </submittedName>
</protein>
<accession>A0AAV2ZZQ5</accession>